<evidence type="ECO:0000313" key="3">
    <source>
        <dbReference type="Proteomes" id="UP000007360"/>
    </source>
</evidence>
<name>K2RVE5_METFP</name>
<keyword evidence="3" id="KW-1185">Reference proteome</keyword>
<dbReference type="OrthoDB" id="69806at2157"/>
<feature type="domain" description="DUF4332" evidence="1">
    <location>
        <begin position="104"/>
        <end position="214"/>
    </location>
</feature>
<dbReference type="PATRIC" id="fig|1204725.3.peg.118"/>
<proteinExistence type="predicted"/>
<dbReference type="Proteomes" id="UP000007360">
    <property type="component" value="Unassembled WGS sequence"/>
</dbReference>
<dbReference type="InterPro" id="IPR025567">
    <property type="entry name" value="DUF4332"/>
</dbReference>
<organism evidence="2 3">
    <name type="scientific">Methanobacterium formicicum (strain DSM 3637 / PP1)</name>
    <dbReference type="NCBI Taxonomy" id="1204725"/>
    <lineage>
        <taxon>Archaea</taxon>
        <taxon>Methanobacteriati</taxon>
        <taxon>Methanobacteriota</taxon>
        <taxon>Methanomada group</taxon>
        <taxon>Methanobacteria</taxon>
        <taxon>Methanobacteriales</taxon>
        <taxon>Methanobacteriaceae</taxon>
        <taxon>Methanobacterium</taxon>
    </lineage>
</organism>
<protein>
    <recommendedName>
        <fullName evidence="1">DUF4332 domain-containing protein</fullName>
    </recommendedName>
</protein>
<dbReference type="AlphaFoldDB" id="K2RVE5"/>
<evidence type="ECO:0000259" key="1">
    <source>
        <dbReference type="Pfam" id="PF14229"/>
    </source>
</evidence>
<dbReference type="Pfam" id="PF14229">
    <property type="entry name" value="DUF4332"/>
    <property type="match status" value="1"/>
</dbReference>
<comment type="caution">
    <text evidence="2">The sequence shown here is derived from an EMBL/GenBank/DDBJ whole genome shotgun (WGS) entry which is preliminary data.</text>
</comment>
<gene>
    <name evidence="2" type="ORF">A994_00600</name>
</gene>
<accession>K2RVE5</accession>
<dbReference type="EMBL" id="AMPO01000001">
    <property type="protein sequence ID" value="EKF86740.1"/>
    <property type="molecule type" value="Genomic_DNA"/>
</dbReference>
<evidence type="ECO:0000313" key="2">
    <source>
        <dbReference type="EMBL" id="EKF86740.1"/>
    </source>
</evidence>
<reference evidence="2 3" key="1">
    <citation type="journal article" date="2012" name="J. Bacteriol.">
        <title>Draft genome sequence of Methanobacterium formicicum DSM 3637, an archaebacterium isolated from the methane producer amoeba Pelomyxa palustris.</title>
        <authorList>
            <person name="Gutierrez G."/>
        </authorList>
    </citation>
    <scope>NUCLEOTIDE SEQUENCE [LARGE SCALE GENOMIC DNA]</scope>
    <source>
        <strain evidence="3">DSM 3637 / PP1</strain>
    </source>
</reference>
<dbReference type="RefSeq" id="WP_004029298.1">
    <property type="nucleotide sequence ID" value="NZ_AMPO01000001.1"/>
</dbReference>
<sequence length="226" mass="26050">MVENYHIDLKKFPLEKFKGEIWDSNPLPSRKMLKDHLDERFKILKENKVDNLQDLASLLKNPKKAREFAEKSGLPEDYLLILRREVNSYTPNPVNLDKFPGVEEGTLIELKSAGIKNSLHLFKRVKTLDDREKLANELGIDEGDLLELTKLTDLVRIKWVGPVFARIFLDSETDTSQKVSEADAKTFYQKLVDINSKKHYTKSKFTLSNVELCVKIAGMVPKVIEY</sequence>